<accession>A0A650GES9</accession>
<reference evidence="1 2" key="1">
    <citation type="submission" date="2019-09" db="EMBL/GenBank/DDBJ databases">
        <title>Complete Genome Sequence of Janibacter melonis M714 with both human health impact and industrial applications.</title>
        <authorList>
            <person name="Jin M."/>
            <person name="Zhao Q.R."/>
        </authorList>
    </citation>
    <scope>NUCLEOTIDE SEQUENCE [LARGE SCALE GENOMIC DNA]</scope>
    <source>
        <strain evidence="1 2">M714</strain>
    </source>
</reference>
<evidence type="ECO:0000313" key="1">
    <source>
        <dbReference type="EMBL" id="QGX08372.1"/>
    </source>
</evidence>
<evidence type="ECO:0000313" key="2">
    <source>
        <dbReference type="Proteomes" id="UP000271708"/>
    </source>
</evidence>
<proteinExistence type="predicted"/>
<name>A0A650GES9_9MICO</name>
<gene>
    <name evidence="1" type="ORF">EEW87_16555</name>
</gene>
<dbReference type="Proteomes" id="UP000271708">
    <property type="component" value="Chromosome"/>
</dbReference>
<protein>
    <submittedName>
        <fullName evidence="1">Uncharacterized protein</fullName>
    </submittedName>
</protein>
<dbReference type="AlphaFoldDB" id="A0A650GES9"/>
<organism evidence="1 2">
    <name type="scientific">Janibacter melonis</name>
    <dbReference type="NCBI Taxonomy" id="262209"/>
    <lineage>
        <taxon>Bacteria</taxon>
        <taxon>Bacillati</taxon>
        <taxon>Actinomycetota</taxon>
        <taxon>Actinomycetes</taxon>
        <taxon>Micrococcales</taxon>
        <taxon>Intrasporangiaceae</taxon>
        <taxon>Janibacter</taxon>
    </lineage>
</organism>
<dbReference type="KEGG" id="jme:EEW87_16555"/>
<dbReference type="EMBL" id="CP044548">
    <property type="protein sequence ID" value="QGX08372.1"/>
    <property type="molecule type" value="Genomic_DNA"/>
</dbReference>
<sequence>MSRVVDRWQEDCRGEVWRVCASSGRGADEVFDLRADREDGGAAVAWSLVAARG</sequence>